<evidence type="ECO:0000313" key="2">
    <source>
        <dbReference type="EMBL" id="SVE48770.1"/>
    </source>
</evidence>
<dbReference type="InterPro" id="IPR004394">
    <property type="entry name" value="Iojap/RsfS/C7orf30"/>
</dbReference>
<dbReference type="EMBL" id="UINC01220732">
    <property type="protein sequence ID" value="SVE48770.1"/>
    <property type="molecule type" value="Genomic_DNA"/>
</dbReference>
<reference evidence="2" key="1">
    <citation type="submission" date="2018-05" db="EMBL/GenBank/DDBJ databases">
        <authorList>
            <person name="Lanie J.A."/>
            <person name="Ng W.-L."/>
            <person name="Kazmierczak K.M."/>
            <person name="Andrzejewski T.M."/>
            <person name="Davidsen T.M."/>
            <person name="Wayne K.J."/>
            <person name="Tettelin H."/>
            <person name="Glass J.I."/>
            <person name="Rusch D."/>
            <person name="Podicherti R."/>
            <person name="Tsui H.-C.T."/>
            <person name="Winkler M.E."/>
        </authorList>
    </citation>
    <scope>NUCLEOTIDE SEQUENCE</scope>
</reference>
<dbReference type="PANTHER" id="PTHR21043:SF0">
    <property type="entry name" value="MITOCHONDRIAL ASSEMBLY OF RIBOSOMAL LARGE SUBUNIT PROTEIN 1"/>
    <property type="match status" value="1"/>
</dbReference>
<comment type="similarity">
    <text evidence="1">Belongs to the Iojap/RsfS family.</text>
</comment>
<dbReference type="GO" id="GO:0043023">
    <property type="term" value="F:ribosomal large subunit binding"/>
    <property type="evidence" value="ECO:0007669"/>
    <property type="project" value="TreeGrafter"/>
</dbReference>
<dbReference type="AlphaFoldDB" id="A0A383DX45"/>
<dbReference type="PANTHER" id="PTHR21043">
    <property type="entry name" value="IOJAP SUPERFAMILY ORTHOLOG"/>
    <property type="match status" value="1"/>
</dbReference>
<sequence>MMIASGTSKRHIRSMGDKILEDLKEKEIKPLGIEGQETGEWVLIDLGDVVLHLMSAKARSFYDLESLWDSDL</sequence>
<dbReference type="InterPro" id="IPR043519">
    <property type="entry name" value="NT_sf"/>
</dbReference>
<protein>
    <recommendedName>
        <fullName evidence="3">Ribosome silencing factor</fullName>
    </recommendedName>
</protein>
<name>A0A383DX45_9ZZZZ</name>
<dbReference type="Pfam" id="PF02410">
    <property type="entry name" value="RsfS"/>
    <property type="match status" value="1"/>
</dbReference>
<dbReference type="GO" id="GO:0090071">
    <property type="term" value="P:negative regulation of ribosome biogenesis"/>
    <property type="evidence" value="ECO:0007669"/>
    <property type="project" value="TreeGrafter"/>
</dbReference>
<proteinExistence type="inferred from homology"/>
<evidence type="ECO:0000256" key="1">
    <source>
        <dbReference type="ARBA" id="ARBA00010574"/>
    </source>
</evidence>
<accession>A0A383DX45</accession>
<organism evidence="2">
    <name type="scientific">marine metagenome</name>
    <dbReference type="NCBI Taxonomy" id="408172"/>
    <lineage>
        <taxon>unclassified sequences</taxon>
        <taxon>metagenomes</taxon>
        <taxon>ecological metagenomes</taxon>
    </lineage>
</organism>
<dbReference type="GO" id="GO:0017148">
    <property type="term" value="P:negative regulation of translation"/>
    <property type="evidence" value="ECO:0007669"/>
    <property type="project" value="TreeGrafter"/>
</dbReference>
<dbReference type="Gene3D" id="3.30.460.10">
    <property type="entry name" value="Beta Polymerase, domain 2"/>
    <property type="match status" value="1"/>
</dbReference>
<dbReference type="SUPFAM" id="SSF81301">
    <property type="entry name" value="Nucleotidyltransferase"/>
    <property type="match status" value="1"/>
</dbReference>
<gene>
    <name evidence="2" type="ORF">METZ01_LOCUS501624</name>
</gene>
<evidence type="ECO:0008006" key="3">
    <source>
        <dbReference type="Google" id="ProtNLM"/>
    </source>
</evidence>
<dbReference type="NCBIfam" id="TIGR00090">
    <property type="entry name" value="rsfS_iojap_ybeB"/>
    <property type="match status" value="1"/>
</dbReference>